<keyword evidence="6 13" id="KW-0479">Metal-binding</keyword>
<reference evidence="15 16" key="1">
    <citation type="journal article" date="2011" name="Genome Biol. Evol.">
        <title>Reductive evolution of bacterial genome in insect gut environment.</title>
        <authorList>
            <person name="Nikoh N."/>
            <person name="Hosokawa T."/>
            <person name="Ohshima K."/>
            <person name="Hattori M."/>
            <person name="Fukatsu T."/>
        </authorList>
    </citation>
    <scope>NUCLEOTIDE SEQUENCE [LARGE SCALE GENOMIC DNA]</scope>
    <source>
        <strain evidence="15 16">Mpkobe</strain>
    </source>
</reference>
<dbReference type="PROSITE" id="PS00178">
    <property type="entry name" value="AA_TRNA_LIGASE_I"/>
    <property type="match status" value="1"/>
</dbReference>
<comment type="similarity">
    <text evidence="3 13">Belongs to the class-I aminoacyl-tRNA synthetase family. MetG type 1 subfamily.</text>
</comment>
<dbReference type="InterPro" id="IPR014758">
    <property type="entry name" value="Met-tRNA_synth"/>
</dbReference>
<dbReference type="PANTHER" id="PTHR45765:SF1">
    <property type="entry name" value="METHIONINE--TRNA LIGASE, CYTOPLASMIC"/>
    <property type="match status" value="1"/>
</dbReference>
<dbReference type="EC" id="6.1.1.10" evidence="13"/>
<dbReference type="InterPro" id="IPR029038">
    <property type="entry name" value="MetRS_Zn"/>
</dbReference>
<evidence type="ECO:0000256" key="9">
    <source>
        <dbReference type="ARBA" id="ARBA00022840"/>
    </source>
</evidence>
<keyword evidence="16" id="KW-1185">Reference proteome</keyword>
<dbReference type="NCBIfam" id="NF001100">
    <property type="entry name" value="PRK00133.1"/>
    <property type="match status" value="1"/>
</dbReference>
<evidence type="ECO:0000256" key="2">
    <source>
        <dbReference type="ARBA" id="ARBA00004496"/>
    </source>
</evidence>
<evidence type="ECO:0000256" key="4">
    <source>
        <dbReference type="ARBA" id="ARBA00022490"/>
    </source>
</evidence>
<dbReference type="InterPro" id="IPR001412">
    <property type="entry name" value="aa-tRNA-synth_I_CS"/>
</dbReference>
<dbReference type="GO" id="GO:0005524">
    <property type="term" value="F:ATP binding"/>
    <property type="evidence" value="ECO:0007669"/>
    <property type="project" value="UniProtKB-UniRule"/>
</dbReference>
<keyword evidence="11 13" id="KW-0030">Aminoacyl-tRNA synthetase</keyword>
<dbReference type="Gene3D" id="1.10.730.10">
    <property type="entry name" value="Isoleucyl-tRNA Synthetase, Domain 1"/>
    <property type="match status" value="1"/>
</dbReference>
<dbReference type="InterPro" id="IPR009080">
    <property type="entry name" value="tRNAsynth_Ia_anticodon-bd"/>
</dbReference>
<dbReference type="Proteomes" id="UP000061704">
    <property type="component" value="Chromosome"/>
</dbReference>
<feature type="binding site" evidence="13">
    <location>
        <position position="145"/>
    </location>
    <ligand>
        <name>Zn(2+)</name>
        <dbReference type="ChEBI" id="CHEBI:29105"/>
    </ligand>
</feature>
<dbReference type="OrthoDB" id="9810191at2"/>
<dbReference type="Gene3D" id="3.40.50.620">
    <property type="entry name" value="HUPs"/>
    <property type="match status" value="1"/>
</dbReference>
<comment type="catalytic activity">
    <reaction evidence="12 13">
        <text>tRNA(Met) + L-methionine + ATP = L-methionyl-tRNA(Met) + AMP + diphosphate</text>
        <dbReference type="Rhea" id="RHEA:13481"/>
        <dbReference type="Rhea" id="RHEA-COMP:9667"/>
        <dbReference type="Rhea" id="RHEA-COMP:9698"/>
        <dbReference type="ChEBI" id="CHEBI:30616"/>
        <dbReference type="ChEBI" id="CHEBI:33019"/>
        <dbReference type="ChEBI" id="CHEBI:57844"/>
        <dbReference type="ChEBI" id="CHEBI:78442"/>
        <dbReference type="ChEBI" id="CHEBI:78530"/>
        <dbReference type="ChEBI" id="CHEBI:456215"/>
        <dbReference type="EC" id="6.1.1.10"/>
    </reaction>
</comment>
<feature type="short sequence motif" description="'HIGH' region" evidence="13">
    <location>
        <begin position="14"/>
        <end position="24"/>
    </location>
</feature>
<feature type="domain" description="Methionyl/Leucyl tRNA synthetase" evidence="14">
    <location>
        <begin position="7"/>
        <end position="395"/>
    </location>
</feature>
<sequence length="553" mass="65285">MNQLRKIMVTCALPYANGSIHIGHLLEHIQADIWVRYHKMRGHEVYFICADDAHGTPIMLKAQELNISPEKMIIDMNKEHQRDFANFHISYDNYYSTHSKENRYFSELIYNRLKKHGFIKTRIISQLYDSVKGIFLPDRFVKGKCPKCKSTNQYGDNCEVCGAIYNQIDLIEPKSVMSNVTPEIRCSEHFFFDLPYFADMLYQWIRSGILQEEVANKIQEWFDSKLQEWDISRDAPYFGFEIPNTIGKYFYVWLDAPIGYISAFKNMCNKNQTIDFEEFWKKDSDTELYHFIGKDIIYFHGLFWPAILHGSNFRKPDNLFVHGYVNVNGTKMSKSRGTFIKASTWLKYFDSDSLRYYYATKLSSRIDDINLNLEDLVYRINSDIVNKIVNLASRSASFIEKYFRCKLSASMADADIYNYFIDSSEGIGKYLENREYHLAVRNIMNLTDIANRYIDEQAPWRIYKQEQSSTRLHAVCSMGIHLFRIIITWLKPIVPCLSKKVECFLNTELRWNTIHKPLLNHKIIPFRYLYKRIEMSKINMLLQASQEEYEGNN</sequence>
<dbReference type="GO" id="GO:0005829">
    <property type="term" value="C:cytosol"/>
    <property type="evidence" value="ECO:0007669"/>
    <property type="project" value="TreeGrafter"/>
</dbReference>
<evidence type="ECO:0000256" key="13">
    <source>
        <dbReference type="HAMAP-Rule" id="MF_00098"/>
    </source>
</evidence>
<dbReference type="KEGG" id="icp:ICMP_606"/>
<keyword evidence="7 13" id="KW-0547">Nucleotide-binding</keyword>
<keyword evidence="8 13" id="KW-0862">Zinc</keyword>
<dbReference type="InterPro" id="IPR014729">
    <property type="entry name" value="Rossmann-like_a/b/a_fold"/>
</dbReference>
<dbReference type="FunFam" id="1.10.730.10:FF:000005">
    <property type="entry name" value="Methionine--tRNA ligase"/>
    <property type="match status" value="1"/>
</dbReference>
<evidence type="ECO:0000256" key="1">
    <source>
        <dbReference type="ARBA" id="ARBA00003314"/>
    </source>
</evidence>
<dbReference type="NCBIfam" id="TIGR00398">
    <property type="entry name" value="metG"/>
    <property type="match status" value="1"/>
</dbReference>
<dbReference type="GO" id="GO:0006431">
    <property type="term" value="P:methionyl-tRNA aminoacylation"/>
    <property type="evidence" value="ECO:0007669"/>
    <property type="project" value="UniProtKB-UniRule"/>
</dbReference>
<dbReference type="HAMAP" id="MF_00098">
    <property type="entry name" value="Met_tRNA_synth_type1"/>
    <property type="match status" value="1"/>
</dbReference>
<dbReference type="HOGENOM" id="CLU_009710_7_0_6"/>
<protein>
    <recommendedName>
        <fullName evidence="13">Methionine--tRNA ligase</fullName>
        <ecNumber evidence="13">6.1.1.10</ecNumber>
    </recommendedName>
    <alternativeName>
        <fullName evidence="13">Methionyl-tRNA synthetase</fullName>
        <shortName evidence="13">MetRS</shortName>
    </alternativeName>
</protein>
<dbReference type="PRINTS" id="PR01041">
    <property type="entry name" value="TRNASYNTHMET"/>
</dbReference>
<dbReference type="Pfam" id="PF09334">
    <property type="entry name" value="tRNA-synt_1g"/>
    <property type="match status" value="1"/>
</dbReference>
<comment type="function">
    <text evidence="1 13">Is required not only for elongation of protein synthesis but also for the initiation of all mRNA translation through initiator tRNA(fMet) aminoacylation.</text>
</comment>
<dbReference type="InterPro" id="IPR023458">
    <property type="entry name" value="Met-tRNA_ligase_1"/>
</dbReference>
<dbReference type="CDD" id="cd00814">
    <property type="entry name" value="MetRS_core"/>
    <property type="match status" value="1"/>
</dbReference>
<feature type="binding site" evidence="13">
    <location>
        <position position="161"/>
    </location>
    <ligand>
        <name>Zn(2+)</name>
        <dbReference type="ChEBI" id="CHEBI:29105"/>
    </ligand>
</feature>
<feature type="binding site" evidence="13">
    <location>
        <position position="334"/>
    </location>
    <ligand>
        <name>ATP</name>
        <dbReference type="ChEBI" id="CHEBI:30616"/>
    </ligand>
</feature>
<evidence type="ECO:0000313" key="15">
    <source>
        <dbReference type="EMBL" id="BAH83441.1"/>
    </source>
</evidence>
<keyword evidence="10 13" id="KW-0648">Protein biosynthesis</keyword>
<dbReference type="SUPFAM" id="SSF57770">
    <property type="entry name" value="Methionyl-tRNA synthetase (MetRS), Zn-domain"/>
    <property type="match status" value="1"/>
</dbReference>
<evidence type="ECO:0000259" key="14">
    <source>
        <dbReference type="Pfam" id="PF09334"/>
    </source>
</evidence>
<dbReference type="SUPFAM" id="SSF52374">
    <property type="entry name" value="Nucleotidylyl transferase"/>
    <property type="match status" value="1"/>
</dbReference>
<comment type="subunit">
    <text evidence="13">Monomer.</text>
</comment>
<evidence type="ECO:0000313" key="16">
    <source>
        <dbReference type="Proteomes" id="UP000061704"/>
    </source>
</evidence>
<evidence type="ECO:0000256" key="8">
    <source>
        <dbReference type="ARBA" id="ARBA00022833"/>
    </source>
</evidence>
<evidence type="ECO:0000256" key="6">
    <source>
        <dbReference type="ARBA" id="ARBA00022723"/>
    </source>
</evidence>
<dbReference type="InterPro" id="IPR041872">
    <property type="entry name" value="Anticodon_Met"/>
</dbReference>
<dbReference type="InterPro" id="IPR033911">
    <property type="entry name" value="MetRS_core"/>
</dbReference>
<keyword evidence="9 13" id="KW-0067">ATP-binding</keyword>
<dbReference type="InterPro" id="IPR015413">
    <property type="entry name" value="Methionyl/Leucyl_tRNA_Synth"/>
</dbReference>
<gene>
    <name evidence="13 15" type="primary">metG</name>
    <name evidence="15" type="ORF">ICMP_606</name>
</gene>
<dbReference type="GO" id="GO:0046872">
    <property type="term" value="F:metal ion binding"/>
    <property type="evidence" value="ECO:0007669"/>
    <property type="project" value="UniProtKB-KW"/>
</dbReference>
<evidence type="ECO:0000256" key="12">
    <source>
        <dbReference type="ARBA" id="ARBA00047364"/>
    </source>
</evidence>
<accession>C5WDN5</accession>
<dbReference type="STRING" id="476281.ICMP_606"/>
<comment type="subcellular location">
    <subcellularLocation>
        <location evidence="2 13">Cytoplasm</location>
    </subcellularLocation>
</comment>
<dbReference type="FunFam" id="2.20.28.20:FF:000001">
    <property type="entry name" value="Methionine--tRNA ligase"/>
    <property type="match status" value="1"/>
</dbReference>
<dbReference type="AlphaFoldDB" id="C5WDN5"/>
<keyword evidence="4 13" id="KW-0963">Cytoplasm</keyword>
<evidence type="ECO:0000256" key="3">
    <source>
        <dbReference type="ARBA" id="ARBA00008258"/>
    </source>
</evidence>
<dbReference type="PANTHER" id="PTHR45765">
    <property type="entry name" value="METHIONINE--TRNA LIGASE"/>
    <property type="match status" value="1"/>
</dbReference>
<name>C5WDN5_9ENTR</name>
<dbReference type="SUPFAM" id="SSF47323">
    <property type="entry name" value="Anticodon-binding domain of a subclass of class I aminoacyl-tRNA synthetases"/>
    <property type="match status" value="1"/>
</dbReference>
<dbReference type="CDD" id="cd07957">
    <property type="entry name" value="Anticodon_Ia_Met"/>
    <property type="match status" value="1"/>
</dbReference>
<evidence type="ECO:0000256" key="10">
    <source>
        <dbReference type="ARBA" id="ARBA00022917"/>
    </source>
</evidence>
<proteinExistence type="inferred from homology"/>
<feature type="binding site" evidence="13">
    <location>
        <position position="148"/>
    </location>
    <ligand>
        <name>Zn(2+)</name>
        <dbReference type="ChEBI" id="CHEBI:29105"/>
    </ligand>
</feature>
<evidence type="ECO:0000256" key="11">
    <source>
        <dbReference type="ARBA" id="ARBA00023146"/>
    </source>
</evidence>
<evidence type="ECO:0000256" key="7">
    <source>
        <dbReference type="ARBA" id="ARBA00022741"/>
    </source>
</evidence>
<dbReference type="GO" id="GO:0004825">
    <property type="term" value="F:methionine-tRNA ligase activity"/>
    <property type="evidence" value="ECO:0007669"/>
    <property type="project" value="UniProtKB-UniRule"/>
</dbReference>
<comment type="cofactor">
    <cofactor evidence="13">
        <name>Zn(2+)</name>
        <dbReference type="ChEBI" id="CHEBI:29105"/>
    </cofactor>
    <text evidence="13">Binds 1 zinc ion per subunit.</text>
</comment>
<keyword evidence="5 13" id="KW-0436">Ligase</keyword>
<evidence type="ECO:0000256" key="5">
    <source>
        <dbReference type="ARBA" id="ARBA00022598"/>
    </source>
</evidence>
<dbReference type="EMBL" id="AP010872">
    <property type="protein sequence ID" value="BAH83441.1"/>
    <property type="molecule type" value="Genomic_DNA"/>
</dbReference>
<dbReference type="Gene3D" id="2.20.28.20">
    <property type="entry name" value="Methionyl-tRNA synthetase, Zn-domain"/>
    <property type="match status" value="1"/>
</dbReference>
<feature type="binding site" evidence="13">
    <location>
        <position position="158"/>
    </location>
    <ligand>
        <name>Zn(2+)</name>
        <dbReference type="ChEBI" id="CHEBI:29105"/>
    </ligand>
</feature>
<feature type="short sequence motif" description="'KMSKS' region" evidence="13">
    <location>
        <begin position="331"/>
        <end position="335"/>
    </location>
</feature>
<organism evidence="15 16">
    <name type="scientific">Candidatus Ishikawaella capsulata Mpkobe</name>
    <dbReference type="NCBI Taxonomy" id="476281"/>
    <lineage>
        <taxon>Bacteria</taxon>
        <taxon>Pseudomonadati</taxon>
        <taxon>Pseudomonadota</taxon>
        <taxon>Gammaproteobacteria</taxon>
        <taxon>Enterobacterales</taxon>
        <taxon>Enterobacteriaceae</taxon>
        <taxon>Candidatus Ishikawella</taxon>
    </lineage>
</organism>